<organism evidence="4 5">
    <name type="scientific">Odoribacter splanchnicus</name>
    <dbReference type="NCBI Taxonomy" id="28118"/>
    <lineage>
        <taxon>Bacteria</taxon>
        <taxon>Pseudomonadati</taxon>
        <taxon>Bacteroidota</taxon>
        <taxon>Bacteroidia</taxon>
        <taxon>Bacteroidales</taxon>
        <taxon>Odoribacteraceae</taxon>
        <taxon>Odoribacter</taxon>
    </lineage>
</organism>
<keyword evidence="1" id="KW-1015">Disulfide bond</keyword>
<name>A0AAW6FFM9_9BACT</name>
<gene>
    <name evidence="4" type="ORF">PN645_03085</name>
</gene>
<evidence type="ECO:0000313" key="4">
    <source>
        <dbReference type="EMBL" id="MDB9221988.1"/>
    </source>
</evidence>
<dbReference type="Proteomes" id="UP001212263">
    <property type="component" value="Unassembled WGS sequence"/>
</dbReference>
<sequence length="144" mass="15602">MKTFSKQLKVMITLVTSVVCLMALKAPGYDENGQDINECLEAPCPEGYTCLNLPGSYLCEAPDGEIIGGSTTGGYDVEHYACSFSGTVDAAGYVSVFGIKKFVGLKAGSDFYVSYKNAGMDCKINGHYLCRLTTCLDFWKAIRE</sequence>
<keyword evidence="2" id="KW-0732">Signal</keyword>
<evidence type="ECO:0000256" key="1">
    <source>
        <dbReference type="ARBA" id="ARBA00023157"/>
    </source>
</evidence>
<dbReference type="PROSITE" id="PS01187">
    <property type="entry name" value="EGF_CA"/>
    <property type="match status" value="1"/>
</dbReference>
<dbReference type="InterPro" id="IPR018097">
    <property type="entry name" value="EGF_Ca-bd_CS"/>
</dbReference>
<dbReference type="Pfam" id="PF07645">
    <property type="entry name" value="EGF_CA"/>
    <property type="match status" value="1"/>
</dbReference>
<evidence type="ECO:0000259" key="3">
    <source>
        <dbReference type="SMART" id="SM00179"/>
    </source>
</evidence>
<comment type="caution">
    <text evidence="4">The sequence shown here is derived from an EMBL/GenBank/DDBJ whole genome shotgun (WGS) entry which is preliminary data.</text>
</comment>
<proteinExistence type="predicted"/>
<dbReference type="Gene3D" id="2.10.25.10">
    <property type="entry name" value="Laminin"/>
    <property type="match status" value="1"/>
</dbReference>
<protein>
    <recommendedName>
        <fullName evidence="3">EGF-like calcium-binding domain-containing protein</fullName>
    </recommendedName>
</protein>
<dbReference type="SUPFAM" id="SSF57196">
    <property type="entry name" value="EGF/Laminin"/>
    <property type="match status" value="1"/>
</dbReference>
<dbReference type="RefSeq" id="WP_272053865.1">
    <property type="nucleotide sequence ID" value="NZ_JAQMRB010000001.1"/>
</dbReference>
<reference evidence="4" key="1">
    <citation type="submission" date="2023-01" db="EMBL/GenBank/DDBJ databases">
        <title>Human gut microbiome strain richness.</title>
        <authorList>
            <person name="Chen-Liaw A."/>
        </authorList>
    </citation>
    <scope>NUCLEOTIDE SEQUENCE</scope>
    <source>
        <strain evidence="4">RTP21484st1_B7_RTP21484_190118</strain>
    </source>
</reference>
<dbReference type="InterPro" id="IPR049883">
    <property type="entry name" value="NOTCH1_EGF-like"/>
</dbReference>
<evidence type="ECO:0000313" key="5">
    <source>
        <dbReference type="Proteomes" id="UP001212263"/>
    </source>
</evidence>
<evidence type="ECO:0000256" key="2">
    <source>
        <dbReference type="SAM" id="SignalP"/>
    </source>
</evidence>
<feature type="chain" id="PRO_5043689359" description="EGF-like calcium-binding domain-containing protein" evidence="2">
    <location>
        <begin position="26"/>
        <end position="144"/>
    </location>
</feature>
<feature type="signal peptide" evidence="2">
    <location>
        <begin position="1"/>
        <end position="25"/>
    </location>
</feature>
<dbReference type="InterPro" id="IPR001881">
    <property type="entry name" value="EGF-like_Ca-bd_dom"/>
</dbReference>
<dbReference type="AlphaFoldDB" id="A0AAW6FFM9"/>
<dbReference type="GO" id="GO:0005509">
    <property type="term" value="F:calcium ion binding"/>
    <property type="evidence" value="ECO:0007669"/>
    <property type="project" value="InterPro"/>
</dbReference>
<dbReference type="CDD" id="cd00054">
    <property type="entry name" value="EGF_CA"/>
    <property type="match status" value="1"/>
</dbReference>
<dbReference type="SMART" id="SM00179">
    <property type="entry name" value="EGF_CA"/>
    <property type="match status" value="1"/>
</dbReference>
<feature type="domain" description="EGF-like calcium-binding" evidence="3">
    <location>
        <begin position="35"/>
        <end position="83"/>
    </location>
</feature>
<accession>A0AAW6FFM9</accession>
<dbReference type="EMBL" id="JAQMRD010000003">
    <property type="protein sequence ID" value="MDB9221988.1"/>
    <property type="molecule type" value="Genomic_DNA"/>
</dbReference>